<dbReference type="Pfam" id="PF24583">
    <property type="entry name" value="DUF7610"/>
    <property type="match status" value="1"/>
</dbReference>
<accession>A0AAV1C9L5</accession>
<evidence type="ECO:0000256" key="1">
    <source>
        <dbReference type="SAM" id="Phobius"/>
    </source>
</evidence>
<feature type="domain" description="DUF7610" evidence="2">
    <location>
        <begin position="10"/>
        <end position="96"/>
    </location>
</feature>
<evidence type="ECO:0000259" key="2">
    <source>
        <dbReference type="Pfam" id="PF24583"/>
    </source>
</evidence>
<sequence length="253" mass="28241">MKRKSSYRTLQKKLKELKTEIYFAFSYPPPVDNADITNAQYHEVISEDIQQRIKFVKKLLIAEKASFRDPSKLQHLRHIAKKLAHLESLFHQWDDHRISTVTSTDHYDGVNHFGDAAAEASVCSCDDDDDVESCRDDDGDDVSGELGFSSVVYNEVDRYDLGSLDGLVDVKLEEDMGNGREKNRCIGADDDQVGPTVIGNNPKQKKGNNIGGGFCGGLITGMIFGTVLTASIMHRFLSDRQYIVIGDAFLFPT</sequence>
<dbReference type="InterPro" id="IPR056029">
    <property type="entry name" value="DUF7610"/>
</dbReference>
<name>A0AAV1C9L5_OLDCO</name>
<reference evidence="3" key="1">
    <citation type="submission" date="2023-03" db="EMBL/GenBank/DDBJ databases">
        <authorList>
            <person name="Julca I."/>
        </authorList>
    </citation>
    <scope>NUCLEOTIDE SEQUENCE</scope>
</reference>
<gene>
    <name evidence="3" type="ORF">OLC1_LOCUS3815</name>
</gene>
<feature type="transmembrane region" description="Helical" evidence="1">
    <location>
        <begin position="210"/>
        <end position="233"/>
    </location>
</feature>
<keyword evidence="1" id="KW-1133">Transmembrane helix</keyword>
<proteinExistence type="predicted"/>
<keyword evidence="1" id="KW-0812">Transmembrane</keyword>
<dbReference type="Proteomes" id="UP001161247">
    <property type="component" value="Chromosome 1"/>
</dbReference>
<keyword evidence="1" id="KW-0472">Membrane</keyword>
<organism evidence="3 4">
    <name type="scientific">Oldenlandia corymbosa var. corymbosa</name>
    <dbReference type="NCBI Taxonomy" id="529605"/>
    <lineage>
        <taxon>Eukaryota</taxon>
        <taxon>Viridiplantae</taxon>
        <taxon>Streptophyta</taxon>
        <taxon>Embryophyta</taxon>
        <taxon>Tracheophyta</taxon>
        <taxon>Spermatophyta</taxon>
        <taxon>Magnoliopsida</taxon>
        <taxon>eudicotyledons</taxon>
        <taxon>Gunneridae</taxon>
        <taxon>Pentapetalae</taxon>
        <taxon>asterids</taxon>
        <taxon>lamiids</taxon>
        <taxon>Gentianales</taxon>
        <taxon>Rubiaceae</taxon>
        <taxon>Rubioideae</taxon>
        <taxon>Spermacoceae</taxon>
        <taxon>Hedyotis-Oldenlandia complex</taxon>
        <taxon>Oldenlandia</taxon>
    </lineage>
</organism>
<dbReference type="AlphaFoldDB" id="A0AAV1C9L5"/>
<evidence type="ECO:0000313" key="4">
    <source>
        <dbReference type="Proteomes" id="UP001161247"/>
    </source>
</evidence>
<keyword evidence="4" id="KW-1185">Reference proteome</keyword>
<protein>
    <submittedName>
        <fullName evidence="3">OLC1v1027189C1</fullName>
    </submittedName>
</protein>
<evidence type="ECO:0000313" key="3">
    <source>
        <dbReference type="EMBL" id="CAI9092046.1"/>
    </source>
</evidence>
<dbReference type="EMBL" id="OX459118">
    <property type="protein sequence ID" value="CAI9092046.1"/>
    <property type="molecule type" value="Genomic_DNA"/>
</dbReference>